<protein>
    <submittedName>
        <fullName evidence="1">Uncharacterized protein</fullName>
    </submittedName>
</protein>
<proteinExistence type="predicted"/>
<name>A0A6C0BE98_9ZZZZ</name>
<accession>A0A6C0BE98</accession>
<sequence>MDLVEEKEMSLEAGDATLLRNLPSKNNALKNGVIASICLCDGKSTKFLFAYMLSHPSITLCFGPDGLKIIETSIDKIKGTIEFITCLDFEINKQLEYCFCPQNIDNDLDKSCVCLTVSSAALNSCVSCSKVGTSLRIEYNKSRRGDIITSITTNGIIVPKYIPIVISKPPQLQISGDITNDKFEANVKIVSEIFSSNMIINSKKTNGVNSGTIINIYNEGMEIQSKAPGTLPSLFGDKSGEPTIFHFDVKTTARLAKLVKISSKSAIFISADKNIMKLTMPVSTYATMKIYQYSDLQEPQNIQINSQFKTYQGVSQEELSKFYQYQNQITSYYDNMIKSGSITQEDANMYKNSYLSQCWNFILSQSQQRMNGNFENSQITQKSKNSVKNSTNNDFNGQLYTGNAISQINSIRSNQQIQNNQNLGAITQQNPVLNEVPKISIVNFEPSSVTHVSNLK</sequence>
<dbReference type="EMBL" id="MN739125">
    <property type="protein sequence ID" value="QHS90091.1"/>
    <property type="molecule type" value="Genomic_DNA"/>
</dbReference>
<reference evidence="1" key="1">
    <citation type="journal article" date="2020" name="Nature">
        <title>Giant virus diversity and host interactions through global metagenomics.</title>
        <authorList>
            <person name="Schulz F."/>
            <person name="Roux S."/>
            <person name="Paez-Espino D."/>
            <person name="Jungbluth S."/>
            <person name="Walsh D.A."/>
            <person name="Denef V.J."/>
            <person name="McMahon K.D."/>
            <person name="Konstantinidis K.T."/>
            <person name="Eloe-Fadrosh E.A."/>
            <person name="Kyrpides N.C."/>
            <person name="Woyke T."/>
        </authorList>
    </citation>
    <scope>NUCLEOTIDE SEQUENCE</scope>
    <source>
        <strain evidence="1">GVMAG-M-3300010160-4</strain>
    </source>
</reference>
<dbReference type="AlphaFoldDB" id="A0A6C0BE98"/>
<evidence type="ECO:0000313" key="1">
    <source>
        <dbReference type="EMBL" id="QHS90091.1"/>
    </source>
</evidence>
<organism evidence="1">
    <name type="scientific">viral metagenome</name>
    <dbReference type="NCBI Taxonomy" id="1070528"/>
    <lineage>
        <taxon>unclassified sequences</taxon>
        <taxon>metagenomes</taxon>
        <taxon>organismal metagenomes</taxon>
    </lineage>
</organism>